<feature type="domain" description="POTRA" evidence="9">
    <location>
        <begin position="374"/>
        <end position="452"/>
    </location>
</feature>
<keyword evidence="2" id="KW-1134">Transmembrane beta strand</keyword>
<evidence type="ECO:0000259" key="9">
    <source>
        <dbReference type="PROSITE" id="PS51779"/>
    </source>
</evidence>
<dbReference type="PIRSF" id="PIRSF006076">
    <property type="entry name" value="OM_assembly_OMP85"/>
    <property type="match status" value="1"/>
</dbReference>
<comment type="subcellular location">
    <subcellularLocation>
        <location evidence="1">Membrane</location>
    </subcellularLocation>
</comment>
<protein>
    <recommendedName>
        <fullName evidence="8">Outer membrane protein assembly factor BamA</fullName>
    </recommendedName>
</protein>
<dbReference type="GO" id="GO:0071709">
    <property type="term" value="P:membrane assembly"/>
    <property type="evidence" value="ECO:0007669"/>
    <property type="project" value="InterPro"/>
</dbReference>
<reference evidence="11" key="1">
    <citation type="submission" date="2017-08" db="EMBL/GenBank/DDBJ databases">
        <title>A dynamic microbial community with high functional redundancy inhabits the cold, oxic subseafloor aquifer.</title>
        <authorList>
            <person name="Tully B.J."/>
            <person name="Wheat C.G."/>
            <person name="Glazer B.T."/>
            <person name="Huber J.A."/>
        </authorList>
    </citation>
    <scope>NUCLEOTIDE SEQUENCE [LARGE SCALE GENOMIC DNA]</scope>
</reference>
<evidence type="ECO:0000313" key="10">
    <source>
        <dbReference type="EMBL" id="PCI78163.1"/>
    </source>
</evidence>
<dbReference type="AlphaFoldDB" id="A0A2A4X6D0"/>
<keyword evidence="3" id="KW-0812">Transmembrane</keyword>
<evidence type="ECO:0000256" key="7">
    <source>
        <dbReference type="ARBA" id="ARBA00023237"/>
    </source>
</evidence>
<sequence length="812" mass="92101">MRHFSIKTQLQSAVRIKTLFLFLIAFLLFTPPGLSALERDNLVFDGKPVAHIKISVENLQPGETFSQNKLVHQLHTKVGDPFSQLTFDRDLKGLSEDYGRVDPEIEVEQGKVYLTLKLWQKPVIRDIRWEGNHNIKTRKLKKELGIESGTIFNKDQFNKGFSKLRELYIKKGYFESELEYKIIPYDVTNEVEIEIDIHEGQFGHINKIVFHGVTGKERSGILALINTKKYNFFTSWLTGHGTYHEELLEHDKLLIVDYLQNQGFANAMVDIHAEENENGQLIISIIADKGELFHFGNIVIHDNTLINSSTIRKSFAIKKGDIFSPETLRNAVEHVEDLFGKDGYIEANVDYSLSLEASSPIYNIELSVTEGDKFRIGLINVLGNSSTNKNVILRESLLVPGEVFDSRKLKATERRLEAMGYFKSVNVYTVKTREDEKLGENYRDVVIEVEETMTGSASMFFGFSNIDEVFGGVDIAENNFNHRGLFSWWRDGMSAFRGAGEFASIKAQLGMKQQSYTLAWMDPYLFDSLWRFGFDVNYSVSRIQTDDYKVSSAGGSLFANYPLSQFLTYGTKYRISNSIVDMDNKIQNEEAQLERQNSGIVTGIAPSLSYDSTDNPFKPHRGIKSFANAEIALVRRHSKDDRVFPFTKFAFINTYYHPIWSRGTLKFRGDLKFLYPLGSGQGDLIPLNERFFLGGETTVRGFKPFSIGPKFDKNDNRGKTDAPIGGMSSLLFSAEYLQEIIPLLDLFVFFDGGSISEQTFTITDIQLSAGAGARVILPNKMPIIVGYGYPLNLNENNKEDKQGWFVSFGGQF</sequence>
<proteinExistence type="predicted"/>
<evidence type="ECO:0000256" key="2">
    <source>
        <dbReference type="ARBA" id="ARBA00022452"/>
    </source>
</evidence>
<gene>
    <name evidence="10" type="primary">bamA</name>
    <name evidence="10" type="ORF">COB21_01460</name>
</gene>
<keyword evidence="6" id="KW-0472">Membrane</keyword>
<evidence type="ECO:0000256" key="1">
    <source>
        <dbReference type="ARBA" id="ARBA00004370"/>
    </source>
</evidence>
<dbReference type="InterPro" id="IPR023707">
    <property type="entry name" value="OM_assembly_BamA"/>
</dbReference>
<keyword evidence="7" id="KW-0998">Cell outer membrane</keyword>
<evidence type="ECO:0000313" key="11">
    <source>
        <dbReference type="Proteomes" id="UP000218775"/>
    </source>
</evidence>
<keyword evidence="5" id="KW-0677">Repeat</keyword>
<evidence type="ECO:0000256" key="4">
    <source>
        <dbReference type="ARBA" id="ARBA00022729"/>
    </source>
</evidence>
<dbReference type="GO" id="GO:0009279">
    <property type="term" value="C:cell outer membrane"/>
    <property type="evidence" value="ECO:0007669"/>
    <property type="project" value="UniProtKB-UniRule"/>
</dbReference>
<dbReference type="PANTHER" id="PTHR12815:SF47">
    <property type="entry name" value="TRANSLOCATION AND ASSEMBLY MODULE SUBUNIT TAMA"/>
    <property type="match status" value="1"/>
</dbReference>
<comment type="caution">
    <text evidence="10">The sequence shown here is derived from an EMBL/GenBank/DDBJ whole genome shotgun (WGS) entry which is preliminary data.</text>
</comment>
<evidence type="ECO:0000256" key="5">
    <source>
        <dbReference type="ARBA" id="ARBA00022737"/>
    </source>
</evidence>
<dbReference type="PANTHER" id="PTHR12815">
    <property type="entry name" value="SORTING AND ASSEMBLY MACHINERY SAMM50 PROTEIN FAMILY MEMBER"/>
    <property type="match status" value="1"/>
</dbReference>
<dbReference type="Pfam" id="PF01103">
    <property type="entry name" value="Omp85"/>
    <property type="match status" value="1"/>
</dbReference>
<keyword evidence="4" id="KW-0732">Signal</keyword>
<dbReference type="Proteomes" id="UP000218775">
    <property type="component" value="Unassembled WGS sequence"/>
</dbReference>
<dbReference type="EMBL" id="NVUK01000008">
    <property type="protein sequence ID" value="PCI78163.1"/>
    <property type="molecule type" value="Genomic_DNA"/>
</dbReference>
<name>A0A2A4X6D0_UNCAE</name>
<evidence type="ECO:0000256" key="8">
    <source>
        <dbReference type="NCBIfam" id="TIGR03303"/>
    </source>
</evidence>
<organism evidence="10 11">
    <name type="scientific">Aerophobetes bacterium</name>
    <dbReference type="NCBI Taxonomy" id="2030807"/>
    <lineage>
        <taxon>Bacteria</taxon>
        <taxon>Candidatus Aerophobota</taxon>
    </lineage>
</organism>
<dbReference type="Gene3D" id="2.40.160.50">
    <property type="entry name" value="membrane protein fhac: a member of the omp85/tpsb transporter family"/>
    <property type="match status" value="1"/>
</dbReference>
<evidence type="ECO:0000256" key="6">
    <source>
        <dbReference type="ARBA" id="ARBA00023136"/>
    </source>
</evidence>
<evidence type="ECO:0000256" key="3">
    <source>
        <dbReference type="ARBA" id="ARBA00022692"/>
    </source>
</evidence>
<dbReference type="InterPro" id="IPR039910">
    <property type="entry name" value="D15-like"/>
</dbReference>
<dbReference type="PROSITE" id="PS51779">
    <property type="entry name" value="POTRA"/>
    <property type="match status" value="2"/>
</dbReference>
<dbReference type="InterPro" id="IPR010827">
    <property type="entry name" value="BamA/TamA_POTRA"/>
</dbReference>
<feature type="domain" description="POTRA" evidence="9">
    <location>
        <begin position="122"/>
        <end position="200"/>
    </location>
</feature>
<accession>A0A2A4X6D0</accession>
<dbReference type="Pfam" id="PF07244">
    <property type="entry name" value="POTRA"/>
    <property type="match status" value="4"/>
</dbReference>
<dbReference type="InterPro" id="IPR000184">
    <property type="entry name" value="Bac_surfAg_D15"/>
</dbReference>
<dbReference type="InterPro" id="IPR034746">
    <property type="entry name" value="POTRA"/>
</dbReference>
<dbReference type="NCBIfam" id="TIGR03303">
    <property type="entry name" value="OM_YaeT"/>
    <property type="match status" value="1"/>
</dbReference>
<dbReference type="Gene3D" id="3.10.20.310">
    <property type="entry name" value="membrane protein fhac"/>
    <property type="match status" value="4"/>
</dbReference>